<organism evidence="1 2">
    <name type="scientific">Monoraphidium neglectum</name>
    <dbReference type="NCBI Taxonomy" id="145388"/>
    <lineage>
        <taxon>Eukaryota</taxon>
        <taxon>Viridiplantae</taxon>
        <taxon>Chlorophyta</taxon>
        <taxon>core chlorophytes</taxon>
        <taxon>Chlorophyceae</taxon>
        <taxon>CS clade</taxon>
        <taxon>Sphaeropleales</taxon>
        <taxon>Selenastraceae</taxon>
        <taxon>Monoraphidium</taxon>
    </lineage>
</organism>
<keyword evidence="2" id="KW-1185">Reference proteome</keyword>
<evidence type="ECO:0000313" key="2">
    <source>
        <dbReference type="Proteomes" id="UP000054498"/>
    </source>
</evidence>
<dbReference type="EMBL" id="KK106682">
    <property type="protein sequence ID" value="KIY91432.1"/>
    <property type="molecule type" value="Genomic_DNA"/>
</dbReference>
<accession>A0A0D2ITU8</accession>
<dbReference type="AlphaFoldDB" id="A0A0D2ITU8"/>
<dbReference type="GeneID" id="25734301"/>
<reference evidence="1 2" key="1">
    <citation type="journal article" date="2013" name="BMC Genomics">
        <title>Reconstruction of the lipid metabolism for the microalga Monoraphidium neglectum from its genome sequence reveals characteristics suitable for biofuel production.</title>
        <authorList>
            <person name="Bogen C."/>
            <person name="Al-Dilaimi A."/>
            <person name="Albersmeier A."/>
            <person name="Wichmann J."/>
            <person name="Grundmann M."/>
            <person name="Rupp O."/>
            <person name="Lauersen K.J."/>
            <person name="Blifernez-Klassen O."/>
            <person name="Kalinowski J."/>
            <person name="Goesmann A."/>
            <person name="Mussgnug J.H."/>
            <person name="Kruse O."/>
        </authorList>
    </citation>
    <scope>NUCLEOTIDE SEQUENCE [LARGE SCALE GENOMIC DNA]</scope>
    <source>
        <strain evidence="1 2">SAG 48.87</strain>
    </source>
</reference>
<dbReference type="Proteomes" id="UP000054498">
    <property type="component" value="Unassembled WGS sequence"/>
</dbReference>
<dbReference type="KEGG" id="mng:MNEG_16532"/>
<protein>
    <submittedName>
        <fullName evidence="1">Uncharacterized protein</fullName>
    </submittedName>
</protein>
<name>A0A0D2ITU8_9CHLO</name>
<dbReference type="RefSeq" id="XP_013890452.1">
    <property type="nucleotide sequence ID" value="XM_014034998.1"/>
</dbReference>
<gene>
    <name evidence="1" type="ORF">MNEG_16532</name>
</gene>
<evidence type="ECO:0000313" key="1">
    <source>
        <dbReference type="EMBL" id="KIY91432.1"/>
    </source>
</evidence>
<proteinExistence type="predicted"/>
<sequence>MGMFDDFDGFAGPGAAGPGGYEAMDLLQPAGAPGGPGACGASSLPGGSLPGVGMMMLGGISPAGGAIWDDMMALGA</sequence>